<dbReference type="EMBL" id="PFBY01000042">
    <property type="protein sequence ID" value="PIR76106.1"/>
    <property type="molecule type" value="Genomic_DNA"/>
</dbReference>
<reference evidence="2" key="1">
    <citation type="submission" date="2017-09" db="EMBL/GenBank/DDBJ databases">
        <title>Depth-based differentiation of microbial function through sediment-hosted aquifers and enrichment of novel symbionts in the deep terrestrial subsurface.</title>
        <authorList>
            <person name="Probst A.J."/>
            <person name="Ladd B."/>
            <person name="Jarett J.K."/>
            <person name="Geller-Mcgrath D.E."/>
            <person name="Sieber C.M.K."/>
            <person name="Emerson J.B."/>
            <person name="Anantharaman K."/>
            <person name="Thomas B.C."/>
            <person name="Malmstrom R."/>
            <person name="Stieglmeier M."/>
            <person name="Klingl A."/>
            <person name="Woyke T."/>
            <person name="Ryan C.M."/>
            <person name="Banfield J.F."/>
        </authorList>
    </citation>
    <scope>NUCLEOTIDE SEQUENCE [LARGE SCALE GENOMIC DNA]</scope>
</reference>
<sequence length="66" mass="7879">MEQILKQVQDDSIKSFIYQWGFKRKAVCPDKIGIGDKKLGRKYTTNKKTPFREFFLCNIIFYPKTQ</sequence>
<dbReference type="Proteomes" id="UP000231530">
    <property type="component" value="Unassembled WGS sequence"/>
</dbReference>
<proteinExistence type="predicted"/>
<accession>A0A2H0TX50</accession>
<evidence type="ECO:0000313" key="1">
    <source>
        <dbReference type="EMBL" id="PIR76106.1"/>
    </source>
</evidence>
<organism evidence="1 2">
    <name type="scientific">Candidatus Magasanikbacteria bacterium CG10_big_fil_rev_8_21_14_0_10_42_10</name>
    <dbReference type="NCBI Taxonomy" id="1974649"/>
    <lineage>
        <taxon>Bacteria</taxon>
        <taxon>Candidatus Magasanikiibacteriota</taxon>
    </lineage>
</organism>
<comment type="caution">
    <text evidence="1">The sequence shown here is derived from an EMBL/GenBank/DDBJ whole genome shotgun (WGS) entry which is preliminary data.</text>
</comment>
<dbReference type="AlphaFoldDB" id="A0A2H0TX50"/>
<gene>
    <name evidence="1" type="ORF">COU32_04080</name>
</gene>
<evidence type="ECO:0000313" key="2">
    <source>
        <dbReference type="Proteomes" id="UP000231530"/>
    </source>
</evidence>
<name>A0A2H0TX50_9BACT</name>
<protein>
    <submittedName>
        <fullName evidence="1">Uncharacterized protein</fullName>
    </submittedName>
</protein>